<dbReference type="Proteomes" id="UP000256645">
    <property type="component" value="Unassembled WGS sequence"/>
</dbReference>
<dbReference type="InterPro" id="IPR002013">
    <property type="entry name" value="SAC_dom"/>
</dbReference>
<feature type="region of interest" description="Disordered" evidence="1">
    <location>
        <begin position="880"/>
        <end position="914"/>
    </location>
</feature>
<feature type="compositionally biased region" description="Low complexity" evidence="1">
    <location>
        <begin position="266"/>
        <end position="278"/>
    </location>
</feature>
<dbReference type="GO" id="GO:0043812">
    <property type="term" value="F:phosphatidylinositol-4-phosphate phosphatase activity"/>
    <property type="evidence" value="ECO:0007669"/>
    <property type="project" value="TreeGrafter"/>
</dbReference>
<evidence type="ECO:0000259" key="3">
    <source>
        <dbReference type="PROSITE" id="PS51791"/>
    </source>
</evidence>
<evidence type="ECO:0000313" key="4">
    <source>
        <dbReference type="EMBL" id="RDW82162.1"/>
    </source>
</evidence>
<sequence>MRNPPALNLHHDPQNHQRALSNIDASVITKARMPALARKILIFAAIDGLVLQPLAQRGQRPAPASKIAYKDKSIALVLQDGVETDGVGRGFEAFGIVGLLTVSKSSFLVSITRRQQIAQIQGKPIYVITEVALTPLASRAEAELSISRTSASLLRRTIDGSGSDDSDSSDDEGGLSAGASDDVDDDDDHINSGAAGSASPNKEQGSGHHKKSTSVAEDVITRKGSYGRFAQKWFSKKGWTVDQRRNLGMSVTESGADTPKPPTEAPTPSQEESPVSEPSLEDVKAQSASDVAEHMLPKLLRTTQILFGSSRSFFFSYDYDITRSFANRRTTGSELPLHKEVDPLFFWNRSLTQPFIDAGHVSLVLPLMQGFIGQRTFTMDPHPPEPVMTLDGAGQSTLELTELSQDGHKAKPTEAAHSSGDKTTEASESKTEKPFMLTLISRRSVKRAGLRYLRRGVDEEGHTANCVETEQILSDPDWTASSKIYSFVQIRGSIPIFFSQSPYSFKPVPQLSHSEDFNFKAFKTHFGNLSERYGSVQVASLVEKHGNEAIVGDAYEKYMKRLNESGGVNGRTVGMNWFDFHAVCKGMHFENVSLLMDSLEDQLDAFGNSVEVDGKLLVKQSGVLRTNCMDCLDRTNVVQSACGRRALEIQLKCEGIDLSKQPDQSTSWFNTVWADNGDAISKQYASTAALKGDFTRTRKRNYKGALTDMGLSISRFYSGIVNDYFSQAAIDFLVGNVTSMVFEDFEANMMSGDPAVSMQKMRQQAIEISHKLVVADDHEEFIAGWTLLTPSESNTIRSLPFEESVLLLTDSALYACRFSWDTEKVSSFERINLQHILSIKYGTYVTSTLSAAQADEKRNVGFVLSYKAGADDIARVNTRSLSTVQPTPEHSDIPEPADGTHPTPPLKTLTSLFQPPQPVGPPTKILAFKALSSRSALADDATAAKVSEIEQVMTICFDIERMVMPGRAVEAGSDKKINIVEEGDIISLAEARRSTTVFEQLGHSLKKMVWA</sequence>
<dbReference type="PROSITE" id="PS51791">
    <property type="entry name" value="HSAC2"/>
    <property type="match status" value="1"/>
</dbReference>
<feature type="domain" description="SAC" evidence="2">
    <location>
        <begin position="309"/>
        <end position="686"/>
    </location>
</feature>
<feature type="domain" description="HSac2" evidence="3">
    <location>
        <begin position="756"/>
        <end position="910"/>
    </location>
</feature>
<dbReference type="STRING" id="1849047.A0A3D8S794"/>
<dbReference type="OrthoDB" id="405996at2759"/>
<feature type="region of interest" description="Disordered" evidence="1">
    <location>
        <begin position="405"/>
        <end position="431"/>
    </location>
</feature>
<name>A0A3D8S794_9HELO</name>
<accession>A0A3D8S794</accession>
<dbReference type="AlphaFoldDB" id="A0A3D8S794"/>
<dbReference type="InterPro" id="IPR022158">
    <property type="entry name" value="Inositol_phosphatase"/>
</dbReference>
<feature type="compositionally biased region" description="Acidic residues" evidence="1">
    <location>
        <begin position="162"/>
        <end position="173"/>
    </location>
</feature>
<dbReference type="EMBL" id="PDLM01000003">
    <property type="protein sequence ID" value="RDW82162.1"/>
    <property type="molecule type" value="Genomic_DNA"/>
</dbReference>
<protein>
    <recommendedName>
        <fullName evidence="6">SAC domain-containing protein</fullName>
    </recommendedName>
</protein>
<dbReference type="Pfam" id="PF02383">
    <property type="entry name" value="Syja_N"/>
    <property type="match status" value="1"/>
</dbReference>
<evidence type="ECO:0000256" key="1">
    <source>
        <dbReference type="SAM" id="MobiDB-lite"/>
    </source>
</evidence>
<feature type="region of interest" description="Disordered" evidence="1">
    <location>
        <begin position="250"/>
        <end position="288"/>
    </location>
</feature>
<evidence type="ECO:0000259" key="2">
    <source>
        <dbReference type="PROSITE" id="PS50275"/>
    </source>
</evidence>
<keyword evidence="5" id="KW-1185">Reference proteome</keyword>
<gene>
    <name evidence="4" type="ORF">BP6252_03274</name>
</gene>
<proteinExistence type="predicted"/>
<feature type="region of interest" description="Disordered" evidence="1">
    <location>
        <begin position="157"/>
        <end position="218"/>
    </location>
</feature>
<dbReference type="GO" id="GO:0046856">
    <property type="term" value="P:phosphatidylinositol dephosphorylation"/>
    <property type="evidence" value="ECO:0007669"/>
    <property type="project" value="TreeGrafter"/>
</dbReference>
<reference evidence="4 5" key="1">
    <citation type="journal article" date="2018" name="IMA Fungus">
        <title>IMA Genome-F 9: Draft genome sequence of Annulohypoxylon stygium, Aspergillus mulundensis, Berkeleyomyces basicola (syn. Thielaviopsis basicola), Ceratocystis smalleyi, two Cercospora beticola strains, Coleophoma cylindrospora, Fusarium fracticaudum, Phialophora cf. hyalina, and Morchella septimelata.</title>
        <authorList>
            <person name="Wingfield B.D."/>
            <person name="Bills G.F."/>
            <person name="Dong Y."/>
            <person name="Huang W."/>
            <person name="Nel W.J."/>
            <person name="Swalarsk-Parry B.S."/>
            <person name="Vaghefi N."/>
            <person name="Wilken P.M."/>
            <person name="An Z."/>
            <person name="de Beer Z.W."/>
            <person name="De Vos L."/>
            <person name="Chen L."/>
            <person name="Duong T.A."/>
            <person name="Gao Y."/>
            <person name="Hammerbacher A."/>
            <person name="Kikkert J.R."/>
            <person name="Li Y."/>
            <person name="Li H."/>
            <person name="Li K."/>
            <person name="Li Q."/>
            <person name="Liu X."/>
            <person name="Ma X."/>
            <person name="Naidoo K."/>
            <person name="Pethybridge S.J."/>
            <person name="Sun J."/>
            <person name="Steenkamp E.T."/>
            <person name="van der Nest M.A."/>
            <person name="van Wyk S."/>
            <person name="Wingfield M.J."/>
            <person name="Xiong C."/>
            <person name="Yue Q."/>
            <person name="Zhang X."/>
        </authorList>
    </citation>
    <scope>NUCLEOTIDE SEQUENCE [LARGE SCALE GENOMIC DNA]</scope>
    <source>
        <strain evidence="4 5">BP6252</strain>
    </source>
</reference>
<comment type="caution">
    <text evidence="4">The sequence shown here is derived from an EMBL/GenBank/DDBJ whole genome shotgun (WGS) entry which is preliminary data.</text>
</comment>
<dbReference type="Pfam" id="PF12456">
    <property type="entry name" value="hSac2"/>
    <property type="match status" value="1"/>
</dbReference>
<dbReference type="PROSITE" id="PS50275">
    <property type="entry name" value="SAC"/>
    <property type="match status" value="1"/>
</dbReference>
<dbReference type="PANTHER" id="PTHR45662">
    <property type="entry name" value="PHOSPHATIDYLINOSITIDE PHOSPHATASE SAC1"/>
    <property type="match status" value="1"/>
</dbReference>
<dbReference type="InterPro" id="IPR034753">
    <property type="entry name" value="hSac2"/>
</dbReference>
<organism evidence="4 5">
    <name type="scientific">Coleophoma cylindrospora</name>
    <dbReference type="NCBI Taxonomy" id="1849047"/>
    <lineage>
        <taxon>Eukaryota</taxon>
        <taxon>Fungi</taxon>
        <taxon>Dikarya</taxon>
        <taxon>Ascomycota</taxon>
        <taxon>Pezizomycotina</taxon>
        <taxon>Leotiomycetes</taxon>
        <taxon>Helotiales</taxon>
        <taxon>Dermateaceae</taxon>
        <taxon>Coleophoma</taxon>
    </lineage>
</organism>
<evidence type="ECO:0000313" key="5">
    <source>
        <dbReference type="Proteomes" id="UP000256645"/>
    </source>
</evidence>
<dbReference type="PANTHER" id="PTHR45662:SF7">
    <property type="entry name" value="SACI DOMAIN PROTEIN (AFU_ORTHOLOGUE AFUA_1G15890)"/>
    <property type="match status" value="1"/>
</dbReference>
<dbReference type="GO" id="GO:0005783">
    <property type="term" value="C:endoplasmic reticulum"/>
    <property type="evidence" value="ECO:0007669"/>
    <property type="project" value="TreeGrafter"/>
</dbReference>
<evidence type="ECO:0008006" key="6">
    <source>
        <dbReference type="Google" id="ProtNLM"/>
    </source>
</evidence>